<dbReference type="AlphaFoldDB" id="A0AAD5VI16"/>
<comment type="caution">
    <text evidence="1">The sequence shown here is derived from an EMBL/GenBank/DDBJ whole genome shotgun (WGS) entry which is preliminary data.</text>
</comment>
<dbReference type="EMBL" id="JANIEX010001970">
    <property type="protein sequence ID" value="KAJ3553021.1"/>
    <property type="molecule type" value="Genomic_DNA"/>
</dbReference>
<sequence>MESVWATAAGRIAREKKHKNFWPDGICLSLGLPAGGIGMGALDGKERHAFVKAFRDIIVDWPGKEFERLQAIPFSQVTEAGPPSHQPRNAEFEFEAAKLYCQKFFAHFGRAPCIPHLFPGF</sequence>
<name>A0AAD5VI16_9AGAR</name>
<reference evidence="1" key="1">
    <citation type="submission" date="2022-07" db="EMBL/GenBank/DDBJ databases">
        <title>Genome Sequence of Leucocoprinus birnbaumii.</title>
        <authorList>
            <person name="Buettner E."/>
        </authorList>
    </citation>
    <scope>NUCLEOTIDE SEQUENCE</scope>
    <source>
        <strain evidence="1">VT141</strain>
    </source>
</reference>
<evidence type="ECO:0000313" key="2">
    <source>
        <dbReference type="Proteomes" id="UP001213000"/>
    </source>
</evidence>
<evidence type="ECO:0000313" key="1">
    <source>
        <dbReference type="EMBL" id="KAJ3553021.1"/>
    </source>
</evidence>
<dbReference type="Proteomes" id="UP001213000">
    <property type="component" value="Unassembled WGS sequence"/>
</dbReference>
<gene>
    <name evidence="1" type="ORF">NP233_g12740</name>
</gene>
<accession>A0AAD5VI16</accession>
<proteinExistence type="predicted"/>
<organism evidence="1 2">
    <name type="scientific">Leucocoprinus birnbaumii</name>
    <dbReference type="NCBI Taxonomy" id="56174"/>
    <lineage>
        <taxon>Eukaryota</taxon>
        <taxon>Fungi</taxon>
        <taxon>Dikarya</taxon>
        <taxon>Basidiomycota</taxon>
        <taxon>Agaricomycotina</taxon>
        <taxon>Agaricomycetes</taxon>
        <taxon>Agaricomycetidae</taxon>
        <taxon>Agaricales</taxon>
        <taxon>Agaricineae</taxon>
        <taxon>Agaricaceae</taxon>
        <taxon>Leucocoprinus</taxon>
    </lineage>
</organism>
<protein>
    <submittedName>
        <fullName evidence="1">Uncharacterized protein</fullName>
    </submittedName>
</protein>
<keyword evidence="2" id="KW-1185">Reference proteome</keyword>